<evidence type="ECO:0000256" key="2">
    <source>
        <dbReference type="SAM" id="Coils"/>
    </source>
</evidence>
<feature type="compositionally biased region" description="Polar residues" evidence="3">
    <location>
        <begin position="303"/>
        <end position="314"/>
    </location>
</feature>
<keyword evidence="1" id="KW-0143">Chaperone</keyword>
<dbReference type="InterPro" id="IPR039773">
    <property type="entry name" value="BAG_chaperone_regulator"/>
</dbReference>
<dbReference type="Pfam" id="PF00240">
    <property type="entry name" value="ubiquitin"/>
    <property type="match status" value="1"/>
</dbReference>
<evidence type="ECO:0000256" key="1">
    <source>
        <dbReference type="ARBA" id="ARBA00023186"/>
    </source>
</evidence>
<dbReference type="PANTHER" id="PTHR12329">
    <property type="entry name" value="BCL2-ASSOCIATED ATHANOGENE"/>
    <property type="match status" value="1"/>
</dbReference>
<dbReference type="InterPro" id="IPR029071">
    <property type="entry name" value="Ubiquitin-like_domsf"/>
</dbReference>
<organism evidence="6 7">
    <name type="scientific">Actinidia rufa</name>
    <dbReference type="NCBI Taxonomy" id="165716"/>
    <lineage>
        <taxon>Eukaryota</taxon>
        <taxon>Viridiplantae</taxon>
        <taxon>Streptophyta</taxon>
        <taxon>Embryophyta</taxon>
        <taxon>Tracheophyta</taxon>
        <taxon>Spermatophyta</taxon>
        <taxon>Magnoliopsida</taxon>
        <taxon>eudicotyledons</taxon>
        <taxon>Gunneridae</taxon>
        <taxon>Pentapetalae</taxon>
        <taxon>asterids</taxon>
        <taxon>Ericales</taxon>
        <taxon>Actinidiaceae</taxon>
        <taxon>Actinidia</taxon>
    </lineage>
</organism>
<gene>
    <name evidence="6" type="ORF">Acr_00g0058410</name>
</gene>
<dbReference type="Pfam" id="PF02179">
    <property type="entry name" value="BAG"/>
    <property type="match status" value="1"/>
</dbReference>
<protein>
    <submittedName>
        <fullName evidence="6">BCL-2-associated athanogene 4</fullName>
    </submittedName>
</protein>
<dbReference type="InterPro" id="IPR036533">
    <property type="entry name" value="BAG_dom_sf"/>
</dbReference>
<reference evidence="7" key="1">
    <citation type="submission" date="2019-07" db="EMBL/GenBank/DDBJ databases">
        <title>De Novo Assembly of kiwifruit Actinidia rufa.</title>
        <authorList>
            <person name="Sugita-Konishi S."/>
            <person name="Sato K."/>
            <person name="Mori E."/>
            <person name="Abe Y."/>
            <person name="Kisaki G."/>
            <person name="Hamano K."/>
            <person name="Suezawa K."/>
            <person name="Otani M."/>
            <person name="Fukuda T."/>
            <person name="Manabe T."/>
            <person name="Gomi K."/>
            <person name="Tabuchi M."/>
            <person name="Akimitsu K."/>
            <person name="Kataoka I."/>
        </authorList>
    </citation>
    <scope>NUCLEOTIDE SEQUENCE [LARGE SCALE GENOMIC DNA]</scope>
    <source>
        <strain evidence="7">cv. Fuchu</strain>
    </source>
</reference>
<keyword evidence="2" id="KW-0175">Coiled coil</keyword>
<keyword evidence="7" id="KW-1185">Reference proteome</keyword>
<sequence>MKGLNNLIQRGLVVENGHNNEEIEWEVRPSGMLVQKRDNNGEDHFHGVGGPTINIRVVHGSNQMDLVVPSQSTFGDLKRRIAQETSLEPNQQRLLFRGKEKDDQEYLHMVGVKDNAKVLLMEEPTSRERKLEDVKSSELSNACPAVAEVRSEVEKLAEEVSTLESTSEEKKLEEVNNGKLPRACVAVAEVRGEVDKLAEKVAALEAVVYGGTKVEEKEFIILTELLMRQLLKLDSIEAEGEGKVQRKLEVRRVQSLVDTVDSLKARNSTPLGNSSKTVSVTTKWETFDSGLGSLSAPQPSPPSTEVTQDWEQFD</sequence>
<evidence type="ECO:0000256" key="3">
    <source>
        <dbReference type="SAM" id="MobiDB-lite"/>
    </source>
</evidence>
<dbReference type="InterPro" id="IPR000626">
    <property type="entry name" value="Ubiquitin-like_dom"/>
</dbReference>
<dbReference type="InterPro" id="IPR003103">
    <property type="entry name" value="BAG_domain"/>
</dbReference>
<evidence type="ECO:0000259" key="5">
    <source>
        <dbReference type="PROSITE" id="PS51035"/>
    </source>
</evidence>
<comment type="caution">
    <text evidence="6">The sequence shown here is derived from an EMBL/GenBank/DDBJ whole genome shotgun (WGS) entry which is preliminary data.</text>
</comment>
<dbReference type="SUPFAM" id="SSF63491">
    <property type="entry name" value="BAG domain"/>
    <property type="match status" value="1"/>
</dbReference>
<evidence type="ECO:0000259" key="4">
    <source>
        <dbReference type="PROSITE" id="PS50053"/>
    </source>
</evidence>
<feature type="coiled-coil region" evidence="2">
    <location>
        <begin position="146"/>
        <end position="207"/>
    </location>
</feature>
<dbReference type="AlphaFoldDB" id="A0A7J0DMU2"/>
<dbReference type="Gene3D" id="1.20.58.120">
    <property type="entry name" value="BAG domain"/>
    <property type="match status" value="2"/>
</dbReference>
<evidence type="ECO:0000313" key="6">
    <source>
        <dbReference type="EMBL" id="GFS38576.1"/>
    </source>
</evidence>
<feature type="region of interest" description="Disordered" evidence="3">
    <location>
        <begin position="290"/>
        <end position="314"/>
    </location>
</feature>
<dbReference type="EMBL" id="BJWL01000313">
    <property type="protein sequence ID" value="GFS38576.1"/>
    <property type="molecule type" value="Genomic_DNA"/>
</dbReference>
<accession>A0A7J0DMU2</accession>
<dbReference type="OrthoDB" id="417450at2759"/>
<feature type="domain" description="BAG" evidence="5">
    <location>
        <begin position="186"/>
        <end position="264"/>
    </location>
</feature>
<dbReference type="SUPFAM" id="SSF54236">
    <property type="entry name" value="Ubiquitin-like"/>
    <property type="match status" value="1"/>
</dbReference>
<feature type="domain" description="Ubiquitin-like" evidence="4">
    <location>
        <begin position="51"/>
        <end position="121"/>
    </location>
</feature>
<dbReference type="GO" id="GO:0051087">
    <property type="term" value="F:protein-folding chaperone binding"/>
    <property type="evidence" value="ECO:0007669"/>
    <property type="project" value="InterPro"/>
</dbReference>
<name>A0A7J0DMU2_9ERIC</name>
<proteinExistence type="predicted"/>
<dbReference type="GO" id="GO:0050821">
    <property type="term" value="P:protein stabilization"/>
    <property type="evidence" value="ECO:0007669"/>
    <property type="project" value="TreeGrafter"/>
</dbReference>
<dbReference type="Gene3D" id="3.10.20.90">
    <property type="entry name" value="Phosphatidylinositol 3-kinase Catalytic Subunit, Chain A, domain 1"/>
    <property type="match status" value="1"/>
</dbReference>
<dbReference type="PANTHER" id="PTHR12329:SF49">
    <property type="entry name" value="BAG FAMILY MOLECULAR CHAPERONE REGULATOR 4-LIKE ISOFORM X1"/>
    <property type="match status" value="1"/>
</dbReference>
<dbReference type="SMART" id="SM00264">
    <property type="entry name" value="BAG"/>
    <property type="match status" value="1"/>
</dbReference>
<dbReference type="GO" id="GO:0000774">
    <property type="term" value="F:adenyl-nucleotide exchange factor activity"/>
    <property type="evidence" value="ECO:0007669"/>
    <property type="project" value="TreeGrafter"/>
</dbReference>
<dbReference type="PROSITE" id="PS50053">
    <property type="entry name" value="UBIQUITIN_2"/>
    <property type="match status" value="1"/>
</dbReference>
<dbReference type="SMART" id="SM00213">
    <property type="entry name" value="UBQ"/>
    <property type="match status" value="1"/>
</dbReference>
<dbReference type="PROSITE" id="PS51035">
    <property type="entry name" value="BAG"/>
    <property type="match status" value="1"/>
</dbReference>
<evidence type="ECO:0000313" key="7">
    <source>
        <dbReference type="Proteomes" id="UP000585474"/>
    </source>
</evidence>
<dbReference type="GO" id="GO:0005737">
    <property type="term" value="C:cytoplasm"/>
    <property type="evidence" value="ECO:0007669"/>
    <property type="project" value="TreeGrafter"/>
</dbReference>
<dbReference type="Proteomes" id="UP000585474">
    <property type="component" value="Unassembled WGS sequence"/>
</dbReference>